<protein>
    <submittedName>
        <fullName evidence="1">Uncharacterized protein</fullName>
    </submittedName>
</protein>
<name>A0ACD5WSB8_AVESA</name>
<evidence type="ECO:0000313" key="1">
    <source>
        <dbReference type="EnsemblPlants" id="AVESA.00010b.r2.4CG1284880.1.CDS.1"/>
    </source>
</evidence>
<reference evidence="1" key="2">
    <citation type="submission" date="2025-09" db="UniProtKB">
        <authorList>
            <consortium name="EnsemblPlants"/>
        </authorList>
    </citation>
    <scope>IDENTIFICATION</scope>
</reference>
<organism evidence="1 2">
    <name type="scientific">Avena sativa</name>
    <name type="common">Oat</name>
    <dbReference type="NCBI Taxonomy" id="4498"/>
    <lineage>
        <taxon>Eukaryota</taxon>
        <taxon>Viridiplantae</taxon>
        <taxon>Streptophyta</taxon>
        <taxon>Embryophyta</taxon>
        <taxon>Tracheophyta</taxon>
        <taxon>Spermatophyta</taxon>
        <taxon>Magnoliopsida</taxon>
        <taxon>Liliopsida</taxon>
        <taxon>Poales</taxon>
        <taxon>Poaceae</taxon>
        <taxon>BOP clade</taxon>
        <taxon>Pooideae</taxon>
        <taxon>Poodae</taxon>
        <taxon>Poeae</taxon>
        <taxon>Poeae Chloroplast Group 1 (Aveneae type)</taxon>
        <taxon>Aveninae</taxon>
        <taxon>Avena</taxon>
    </lineage>
</organism>
<sequence>MAAAVVCLQAQRVTGLAGSVHQVDLGCHLRHPHLDADPEPEGRASASVSSEGVADFHNQVLLLHCALASFGVVTVSLSLLSDDSPRPRRRHRQQQYYLEVDLGAEQRQGVLSFPIAGAVLTLAIHRKLLPLPAATTPCLPLPACCRRRSHHQHRHGYDSEDESSDGFIVIEKQYRRPPSDNLPTSDGDEDTMKLELDRVEDEFLAMLELAETADGRIDLDMLVRDAEAELLARSTHLLNAAAATM</sequence>
<evidence type="ECO:0000313" key="2">
    <source>
        <dbReference type="Proteomes" id="UP001732700"/>
    </source>
</evidence>
<reference evidence="1" key="1">
    <citation type="submission" date="2021-05" db="EMBL/GenBank/DDBJ databases">
        <authorList>
            <person name="Scholz U."/>
            <person name="Mascher M."/>
            <person name="Fiebig A."/>
        </authorList>
    </citation>
    <scope>NUCLEOTIDE SEQUENCE [LARGE SCALE GENOMIC DNA]</scope>
</reference>
<accession>A0ACD5WSB8</accession>
<dbReference type="Proteomes" id="UP001732700">
    <property type="component" value="Chromosome 4C"/>
</dbReference>
<keyword evidence="2" id="KW-1185">Reference proteome</keyword>
<proteinExistence type="predicted"/>
<dbReference type="EnsemblPlants" id="AVESA.00010b.r2.4CG1284880.1">
    <property type="protein sequence ID" value="AVESA.00010b.r2.4CG1284880.1.CDS.1"/>
    <property type="gene ID" value="AVESA.00010b.r2.4CG1284880"/>
</dbReference>